<dbReference type="InterPro" id="IPR020904">
    <property type="entry name" value="Sc_DH/Rdtase_CS"/>
</dbReference>
<dbReference type="CDD" id="cd05233">
    <property type="entry name" value="SDR_c"/>
    <property type="match status" value="1"/>
</dbReference>
<evidence type="ECO:0008006" key="5">
    <source>
        <dbReference type="Google" id="ProtNLM"/>
    </source>
</evidence>
<name>A0A562IYV6_9GAMM</name>
<evidence type="ECO:0000313" key="4">
    <source>
        <dbReference type="Proteomes" id="UP000319627"/>
    </source>
</evidence>
<dbReference type="InterPro" id="IPR002347">
    <property type="entry name" value="SDR_fam"/>
</dbReference>
<gene>
    <name evidence="3" type="ORF">LX59_01540</name>
</gene>
<evidence type="ECO:0000256" key="2">
    <source>
        <dbReference type="ARBA" id="ARBA00023002"/>
    </source>
</evidence>
<reference evidence="3 4" key="1">
    <citation type="submission" date="2019-07" db="EMBL/GenBank/DDBJ databases">
        <title>Genomic Encyclopedia of Type Strains, Phase I: the one thousand microbial genomes (KMG-I) project.</title>
        <authorList>
            <person name="Kyrpides N."/>
        </authorList>
    </citation>
    <scope>NUCLEOTIDE SEQUENCE [LARGE SCALE GENOMIC DNA]</scope>
    <source>
        <strain evidence="3 4">DSM 375</strain>
    </source>
</reference>
<dbReference type="OrthoDB" id="335726at2"/>
<dbReference type="GO" id="GO:0016491">
    <property type="term" value="F:oxidoreductase activity"/>
    <property type="evidence" value="ECO:0007669"/>
    <property type="project" value="UniProtKB-KW"/>
</dbReference>
<dbReference type="GO" id="GO:0016020">
    <property type="term" value="C:membrane"/>
    <property type="evidence" value="ECO:0007669"/>
    <property type="project" value="TreeGrafter"/>
</dbReference>
<accession>A0A562IYV6</accession>
<dbReference type="PRINTS" id="PR00081">
    <property type="entry name" value="GDHRDH"/>
</dbReference>
<dbReference type="EMBL" id="VLKG01000004">
    <property type="protein sequence ID" value="TWH76030.1"/>
    <property type="molecule type" value="Genomic_DNA"/>
</dbReference>
<dbReference type="NCBIfam" id="NF005489">
    <property type="entry name" value="PRK07102.1"/>
    <property type="match status" value="1"/>
</dbReference>
<dbReference type="PANTHER" id="PTHR44196:SF1">
    <property type="entry name" value="DEHYDROGENASE_REDUCTASE SDR FAMILY MEMBER 7B"/>
    <property type="match status" value="1"/>
</dbReference>
<evidence type="ECO:0000313" key="3">
    <source>
        <dbReference type="EMBL" id="TWH76030.1"/>
    </source>
</evidence>
<proteinExistence type="inferred from homology"/>
<keyword evidence="4" id="KW-1185">Reference proteome</keyword>
<protein>
    <recommendedName>
        <fullName evidence="5">Short-subunit dehydrogenase</fullName>
    </recommendedName>
</protein>
<dbReference type="SUPFAM" id="SSF51735">
    <property type="entry name" value="NAD(P)-binding Rossmann-fold domains"/>
    <property type="match status" value="1"/>
</dbReference>
<keyword evidence="2" id="KW-0560">Oxidoreductase</keyword>
<evidence type="ECO:0000256" key="1">
    <source>
        <dbReference type="ARBA" id="ARBA00006484"/>
    </source>
</evidence>
<dbReference type="PANTHER" id="PTHR44196">
    <property type="entry name" value="DEHYDROGENASE/REDUCTASE SDR FAMILY MEMBER 7B"/>
    <property type="match status" value="1"/>
</dbReference>
<comment type="caution">
    <text evidence="3">The sequence shown here is derived from an EMBL/GenBank/DDBJ whole genome shotgun (WGS) entry which is preliminary data.</text>
</comment>
<dbReference type="AlphaFoldDB" id="A0A562IYV6"/>
<dbReference type="Proteomes" id="UP000319627">
    <property type="component" value="Unassembled WGS sequence"/>
</dbReference>
<dbReference type="RefSeq" id="WP_144571247.1">
    <property type="nucleotide sequence ID" value="NZ_VLKG01000004.1"/>
</dbReference>
<dbReference type="InterPro" id="IPR036291">
    <property type="entry name" value="NAD(P)-bd_dom_sf"/>
</dbReference>
<dbReference type="PROSITE" id="PS00061">
    <property type="entry name" value="ADH_SHORT"/>
    <property type="match status" value="1"/>
</dbReference>
<dbReference type="Pfam" id="PF00106">
    <property type="entry name" value="adh_short"/>
    <property type="match status" value="1"/>
</dbReference>
<organism evidence="3 4">
    <name type="scientific">Azomonas agilis</name>
    <dbReference type="NCBI Taxonomy" id="116849"/>
    <lineage>
        <taxon>Bacteria</taxon>
        <taxon>Pseudomonadati</taxon>
        <taxon>Pseudomonadota</taxon>
        <taxon>Gammaproteobacteria</taxon>
        <taxon>Pseudomonadales</taxon>
        <taxon>Pseudomonadaceae</taxon>
        <taxon>Azomonas</taxon>
    </lineage>
</organism>
<sequence>MNNILIIGGTSAIATACARLWAEQHSRFMLVGRNAEKLQQTAADLQARGATEVQTHILDLDDLDGHAAMLERTQQLLQRIDIALVAHGSLPDQPMCERDPDYAVRAFTSNGLNVIALLTRLGNLMEVQGGGSIAVISSVAGERGRPSNYLYGSAKAAVSVFCSGLRARLFKSNVHLLTIKPGFVDTPMTQGLALPGLLLAQPDRVARDILSALQKRRLTLYTPWFWAPIMAVIKSIPEFAFKRLSL</sequence>
<comment type="similarity">
    <text evidence="1">Belongs to the short-chain dehydrogenases/reductases (SDR) family.</text>
</comment>
<dbReference type="Gene3D" id="3.40.50.720">
    <property type="entry name" value="NAD(P)-binding Rossmann-like Domain"/>
    <property type="match status" value="1"/>
</dbReference>